<dbReference type="AlphaFoldDB" id="A0A172TW82"/>
<dbReference type="OrthoDB" id="9806939at2"/>
<dbReference type="EMBL" id="CP011390">
    <property type="protein sequence ID" value="ANE51242.1"/>
    <property type="molecule type" value="Genomic_DNA"/>
</dbReference>
<dbReference type="KEGG" id="fla:SY85_12720"/>
<protein>
    <recommendedName>
        <fullName evidence="4">DUF4252 domain-containing protein</fullName>
    </recommendedName>
</protein>
<sequence>MKTMKGYKYVLSLCSILIGLFSCSGNAIKAQSNIEKGKDTIRPFTAIIVNSFYAEAYSVATVLTDKQLKIIFKSDLEGVKDTIVFLKKLQFSDTLRQISEINLTKLKDYYSNPCIDDGSQVTVVIKKDNSTKTVHVSNFYQEEVGRIIYLVNSIIPEKYKVWYNRERLIADYKRCMGKK</sequence>
<keyword evidence="3" id="KW-1185">Reference proteome</keyword>
<feature type="chain" id="PRO_5008001278" description="DUF4252 domain-containing protein" evidence="1">
    <location>
        <begin position="30"/>
        <end position="179"/>
    </location>
</feature>
<name>A0A172TW82_9BACT</name>
<evidence type="ECO:0008006" key="4">
    <source>
        <dbReference type="Google" id="ProtNLM"/>
    </source>
</evidence>
<gene>
    <name evidence="2" type="ORF">SY85_12720</name>
</gene>
<dbReference type="PROSITE" id="PS51257">
    <property type="entry name" value="PROKAR_LIPOPROTEIN"/>
    <property type="match status" value="1"/>
</dbReference>
<evidence type="ECO:0000313" key="2">
    <source>
        <dbReference type="EMBL" id="ANE51242.1"/>
    </source>
</evidence>
<evidence type="ECO:0000313" key="3">
    <source>
        <dbReference type="Proteomes" id="UP000077177"/>
    </source>
</evidence>
<proteinExistence type="predicted"/>
<organism evidence="2 3">
    <name type="scientific">Flavisolibacter tropicus</name>
    <dbReference type="NCBI Taxonomy" id="1492898"/>
    <lineage>
        <taxon>Bacteria</taxon>
        <taxon>Pseudomonadati</taxon>
        <taxon>Bacteroidota</taxon>
        <taxon>Chitinophagia</taxon>
        <taxon>Chitinophagales</taxon>
        <taxon>Chitinophagaceae</taxon>
        <taxon>Flavisolibacter</taxon>
    </lineage>
</organism>
<feature type="signal peptide" evidence="1">
    <location>
        <begin position="1"/>
        <end position="29"/>
    </location>
</feature>
<dbReference type="Proteomes" id="UP000077177">
    <property type="component" value="Chromosome"/>
</dbReference>
<reference evidence="3" key="1">
    <citation type="submission" date="2015-01" db="EMBL/GenBank/DDBJ databases">
        <title>Flavisolibacter sp./LCS9/ whole genome sequencing.</title>
        <authorList>
            <person name="Kim M.K."/>
            <person name="Srinivasan S."/>
            <person name="Lee J.-J."/>
        </authorList>
    </citation>
    <scope>NUCLEOTIDE SEQUENCE [LARGE SCALE GENOMIC DNA]</scope>
    <source>
        <strain evidence="3">LCS9</strain>
    </source>
</reference>
<evidence type="ECO:0000256" key="1">
    <source>
        <dbReference type="SAM" id="SignalP"/>
    </source>
</evidence>
<accession>A0A172TW82</accession>
<reference evidence="2 3" key="2">
    <citation type="journal article" date="2016" name="Int. J. Syst. Evol. Microbiol.">
        <title>Flavisolibacter tropicus sp. nov., isolated from tropical soil.</title>
        <authorList>
            <person name="Lee J.J."/>
            <person name="Kang M.S."/>
            <person name="Kim G.S."/>
            <person name="Lee C.S."/>
            <person name="Lim S."/>
            <person name="Lee J."/>
            <person name="Roh S.H."/>
            <person name="Kang H."/>
            <person name="Ha J.M."/>
            <person name="Bae S."/>
            <person name="Jung H.Y."/>
            <person name="Kim M.K."/>
        </authorList>
    </citation>
    <scope>NUCLEOTIDE SEQUENCE [LARGE SCALE GENOMIC DNA]</scope>
    <source>
        <strain evidence="2 3">LCS9</strain>
    </source>
</reference>
<keyword evidence="1" id="KW-0732">Signal</keyword>
<dbReference type="RefSeq" id="WP_066405056.1">
    <property type="nucleotide sequence ID" value="NZ_CP011390.1"/>
</dbReference>